<protein>
    <submittedName>
        <fullName evidence="1">6484_t:CDS:1</fullName>
    </submittedName>
</protein>
<gene>
    <name evidence="1" type="ORF">ACOLOM_LOCUS6632</name>
</gene>
<keyword evidence="2" id="KW-1185">Reference proteome</keyword>
<name>A0ACA9MNF8_9GLOM</name>
<organism evidence="1 2">
    <name type="scientific">Acaulospora colombiana</name>
    <dbReference type="NCBI Taxonomy" id="27376"/>
    <lineage>
        <taxon>Eukaryota</taxon>
        <taxon>Fungi</taxon>
        <taxon>Fungi incertae sedis</taxon>
        <taxon>Mucoromycota</taxon>
        <taxon>Glomeromycotina</taxon>
        <taxon>Glomeromycetes</taxon>
        <taxon>Diversisporales</taxon>
        <taxon>Acaulosporaceae</taxon>
        <taxon>Acaulospora</taxon>
    </lineage>
</organism>
<evidence type="ECO:0000313" key="2">
    <source>
        <dbReference type="Proteomes" id="UP000789525"/>
    </source>
</evidence>
<comment type="caution">
    <text evidence="1">The sequence shown here is derived from an EMBL/GenBank/DDBJ whole genome shotgun (WGS) entry which is preliminary data.</text>
</comment>
<accession>A0ACA9MNF8</accession>
<proteinExistence type="predicted"/>
<evidence type="ECO:0000313" key="1">
    <source>
        <dbReference type="EMBL" id="CAG8599505.1"/>
    </source>
</evidence>
<dbReference type="Proteomes" id="UP000789525">
    <property type="component" value="Unassembled WGS sequence"/>
</dbReference>
<dbReference type="EMBL" id="CAJVPT010013839">
    <property type="protein sequence ID" value="CAG8599505.1"/>
    <property type="molecule type" value="Genomic_DNA"/>
</dbReference>
<sequence length="499" mass="54292">MSKSSMNGGDFTAAAKFLATCHFWQAQMADLAIPPKNRVEDQTYCAVGAVRRPSSSGGILSVAGRLRPINLSTIRPLAILSTALLHRAMSNMCEVLPTTRPEWQKALDSLPTPSSTIPAFFFAHGLWPKAIAPSSGPFAALYKDMGPEGTLSQFLQDFGKTLRSKYDPRAVVVFSAHWESPVSDYGAENPLLMDYYGFPRELYQVKFKSRGDSSVAQDVVQALKDAGISARTTPITESRGEDGRGFSGPGLDHGVFVPFKHMFGDELDIPLVQVSIDGSLDPAKQWALGKAVKSLRSQKILVLSGGLTFHNLRDFSGFNLDTAKPALKDFHNAILSALQISDVSDGVSVLCSPNLTWIPLKQTTSRQEALYALTKHPGLRASHPREDHFVPLYVAAGAGDGEELACLAKSEQYPPALAFVLYAFMITGVIHSAGSSDSVKNRGNEGFQISRKDSGSVDRDTAVPHRWKHLGSEKIATQVRNSQILMEKETVSETKNQNL</sequence>
<reference evidence="1" key="1">
    <citation type="submission" date="2021-06" db="EMBL/GenBank/DDBJ databases">
        <authorList>
            <person name="Kallberg Y."/>
            <person name="Tangrot J."/>
            <person name="Rosling A."/>
        </authorList>
    </citation>
    <scope>NUCLEOTIDE SEQUENCE</scope>
    <source>
        <strain evidence="1">CL356</strain>
    </source>
</reference>